<dbReference type="RefSeq" id="WP_026743036.1">
    <property type="nucleotide sequence ID" value="NZ_FNQS01000001.1"/>
</dbReference>
<dbReference type="GeneID" id="97763009"/>
<dbReference type="PANTHER" id="PTHR22762:SF120">
    <property type="entry name" value="HETEROGLYCAN GLUCOSIDASE 1"/>
    <property type="match status" value="1"/>
</dbReference>
<dbReference type="GO" id="GO:0030246">
    <property type="term" value="F:carbohydrate binding"/>
    <property type="evidence" value="ECO:0007669"/>
    <property type="project" value="InterPro"/>
</dbReference>
<dbReference type="AlphaFoldDB" id="A0A1H3VJR9"/>
<dbReference type="InterPro" id="IPR017853">
    <property type="entry name" value="GH"/>
</dbReference>
<dbReference type="CDD" id="cd14752">
    <property type="entry name" value="GH31_N"/>
    <property type="match status" value="1"/>
</dbReference>
<gene>
    <name evidence="4" type="ORF">SAMN02982996_00058</name>
</gene>
<evidence type="ECO:0000256" key="1">
    <source>
        <dbReference type="ARBA" id="ARBA00007806"/>
    </source>
</evidence>
<dbReference type="EMBL" id="FNQS01000001">
    <property type="protein sequence ID" value="SDZ75043.1"/>
    <property type="molecule type" value="Genomic_DNA"/>
</dbReference>
<dbReference type="Gene3D" id="2.60.40.1180">
    <property type="entry name" value="Golgi alpha-mannosidase II"/>
    <property type="match status" value="2"/>
</dbReference>
<dbReference type="Proteomes" id="UP000187280">
    <property type="component" value="Unassembled WGS sequence"/>
</dbReference>
<name>A0A1H3VJR9_9GAMM</name>
<dbReference type="Gene3D" id="3.20.20.80">
    <property type="entry name" value="Glycosidases"/>
    <property type="match status" value="1"/>
</dbReference>
<dbReference type="Pfam" id="PF01055">
    <property type="entry name" value="Glyco_hydro_31_2nd"/>
    <property type="match status" value="1"/>
</dbReference>
<feature type="domain" description="Glycosyl hydrolase family 31 C-terminal" evidence="3">
    <location>
        <begin position="862"/>
        <end position="974"/>
    </location>
</feature>
<evidence type="ECO:0000259" key="3">
    <source>
        <dbReference type="Pfam" id="PF21365"/>
    </source>
</evidence>
<dbReference type="Pfam" id="PF21365">
    <property type="entry name" value="Glyco_hydro_31_3rd"/>
    <property type="match status" value="1"/>
</dbReference>
<dbReference type="STRING" id="71657.SAMN02982996_00058"/>
<protein>
    <submittedName>
        <fullName evidence="4">Alpha-glucosidase, glycosyl hydrolase family GH31</fullName>
    </submittedName>
</protein>
<evidence type="ECO:0000259" key="2">
    <source>
        <dbReference type="Pfam" id="PF01055"/>
    </source>
</evidence>
<evidence type="ECO:0000313" key="5">
    <source>
        <dbReference type="Proteomes" id="UP000187280"/>
    </source>
</evidence>
<keyword evidence="5" id="KW-1185">Reference proteome</keyword>
<dbReference type="PANTHER" id="PTHR22762">
    <property type="entry name" value="ALPHA-GLUCOSIDASE"/>
    <property type="match status" value="1"/>
</dbReference>
<evidence type="ECO:0000313" key="4">
    <source>
        <dbReference type="EMBL" id="SDZ75043.1"/>
    </source>
</evidence>
<accession>A0A1H3VJR9</accession>
<comment type="similarity">
    <text evidence="1">Belongs to the glycosyl hydrolase 31 family.</text>
</comment>
<dbReference type="SUPFAM" id="SSF74650">
    <property type="entry name" value="Galactose mutarotase-like"/>
    <property type="match status" value="1"/>
</dbReference>
<proteinExistence type="inferred from homology"/>
<reference evidence="4 5" key="1">
    <citation type="submission" date="2016-10" db="EMBL/GenBank/DDBJ databases">
        <authorList>
            <person name="de Groot N.N."/>
        </authorList>
    </citation>
    <scope>NUCLEOTIDE SEQUENCE [LARGE SCALE GENOMIC DNA]</scope>
    <source>
        <strain evidence="4 5">ATCC 29281</strain>
    </source>
</reference>
<dbReference type="GO" id="GO:0005975">
    <property type="term" value="P:carbohydrate metabolic process"/>
    <property type="evidence" value="ECO:0007669"/>
    <property type="project" value="InterPro"/>
</dbReference>
<dbReference type="InterPro" id="IPR013780">
    <property type="entry name" value="Glyco_hydro_b"/>
</dbReference>
<dbReference type="InterPro" id="IPR048395">
    <property type="entry name" value="Glyco_hydro_31_C"/>
</dbReference>
<feature type="domain" description="Glycoside hydrolase family 31 TIM barrel" evidence="2">
    <location>
        <begin position="369"/>
        <end position="853"/>
    </location>
</feature>
<keyword evidence="4" id="KW-0378">Hydrolase</keyword>
<dbReference type="GO" id="GO:0004553">
    <property type="term" value="F:hydrolase activity, hydrolyzing O-glycosyl compounds"/>
    <property type="evidence" value="ECO:0007669"/>
    <property type="project" value="InterPro"/>
</dbReference>
<dbReference type="Gene3D" id="2.60.40.1760">
    <property type="entry name" value="glycosyl hydrolase (family 31)"/>
    <property type="match status" value="1"/>
</dbReference>
<dbReference type="InterPro" id="IPR011013">
    <property type="entry name" value="Gal_mutarotase_sf_dom"/>
</dbReference>
<dbReference type="eggNOG" id="COG1501">
    <property type="taxonomic scope" value="Bacteria"/>
</dbReference>
<dbReference type="InterPro" id="IPR000322">
    <property type="entry name" value="Glyco_hydro_31_TIM"/>
</dbReference>
<dbReference type="SUPFAM" id="SSF51445">
    <property type="entry name" value="(Trans)glycosidases"/>
    <property type="match status" value="1"/>
</dbReference>
<sequence length="1133" mass="127918">MMKNRQLPASWRAYNTYDYVPVDDWSVGDDIELYSVYWDGKPHSPNGFDTDWTIYINAKAKPKSDSTTAERDVYLVLQVTSCEKNAFRVRFAPAAASIDDYPDKVYGPIVVERLEQIRRYEQAAGFRPLLRWNRDGVSIQLRSIQIQFLRDKDDLLSIQIKRLSDGAVTDISSGPLCHAKPGVGTVANMKRKAESATHYFGLGEIVNYNLTGKSNATVGHAIEQCYSYSGYSLLDHTGSQVTCYNYDNLWYNQPEVFPIKADYKDAFKANANIPLYLNAPFYIERAVVEGQQQFLGVFLDNTGQSYFSLKHPSRDANAVEAGVQHGEFDCHYMFAEQGSGVMDAFTFLMGKGNLDAPSKQEITLNDRAVMPPKYIFGYFQAKYGSPGLLRPDDVNDPIKVYVEDIVKGHQKAGIPIEGLGIDIDIQEDKKVFTIKDSFWTKGKVDEGISVFDWAAKFNLQCQTNITPFIRADKVAYDPADKSKKQYATAQGLIEKGYCVANEGESNIPKFRGPKHESDYPGLTFTRIGETNYPDQNLLVLDYGINAQTAERDMIGAVVTDYGNPDAARFWGEQYTYLLKNGLGFIWQDMPAPDSMPHVEDGKNFADTEAPRNQFGWSLTGEPPSDDRRRTNTFNWRSYHGQLHLTDPRFGDGRKTPYVELRNFHAYMLAKSSYEHGLSAHEDLLKGYKRSYIICRSGYPGLQHYAGHWVGDNASTWHHLQATLPMVLNLGMSGLPICGSDVGGFAPGEAPEDPTSVFYGDQHCRNHNPMVYDRLVLGPDDIDIGDICEHELMTRWTQAACLLPWMRNHYDAMKPYQEIYRFNEKAPVSGNRTFADIMSAFVCFRVRWHHLLYDAMFQNTQTGIPILQAMCLWQGDDQIFDKRNKDVLATQCFIDGSVLYAPIMTRSTAGSEAAYMAEKEVYFPNAIKGQTLNWYRYHVIEDTVDIANPIKGGQRLSVSADITSLPLFIREGAIIPERHTQSDLQAPFKNIQVMDKFEQPLVLALYPLGESGEGHHQLYWDDGGVTRSAERQGQFSVIDVRQRRVKGSLEVSLTPRKYDYPLHAFVYLRVRTDKPAPQRLTVGSSPLSARVDSTDALFKHNGEAAYVDPRGSLWIKVRTRALSATNALVLNIAF</sequence>
<organism evidence="4 5">
    <name type="scientific">Lonsdalea quercina</name>
    <dbReference type="NCBI Taxonomy" id="71657"/>
    <lineage>
        <taxon>Bacteria</taxon>
        <taxon>Pseudomonadati</taxon>
        <taxon>Pseudomonadota</taxon>
        <taxon>Gammaproteobacteria</taxon>
        <taxon>Enterobacterales</taxon>
        <taxon>Pectobacteriaceae</taxon>
        <taxon>Lonsdalea</taxon>
    </lineage>
</organism>